<evidence type="ECO:0000256" key="3">
    <source>
        <dbReference type="ARBA" id="ARBA00023163"/>
    </source>
</evidence>
<reference evidence="6" key="1">
    <citation type="submission" date="2020-09" db="EMBL/GenBank/DDBJ databases">
        <authorList>
            <person name="Yoon J.-W."/>
        </authorList>
    </citation>
    <scope>NUCLEOTIDE SEQUENCE</scope>
    <source>
        <strain evidence="6">KMU-158</strain>
    </source>
</reference>
<dbReference type="Pfam" id="PF17932">
    <property type="entry name" value="TetR_C_24"/>
    <property type="match status" value="1"/>
</dbReference>
<evidence type="ECO:0000256" key="1">
    <source>
        <dbReference type="ARBA" id="ARBA00023015"/>
    </source>
</evidence>
<feature type="DNA-binding region" description="H-T-H motif" evidence="4">
    <location>
        <begin position="51"/>
        <end position="70"/>
    </location>
</feature>
<comment type="caution">
    <text evidence="6">The sequence shown here is derived from an EMBL/GenBank/DDBJ whole genome shotgun (WGS) entry which is preliminary data.</text>
</comment>
<sequence length="218" mass="23843">MNQPTTAPIKSRRVAATEPKLPASEELTKSKRIVLSAALELFAANGYGSTSIRDIAQRANMKSSSLYNHYKSKEDILATLIEIGHIELFRRLRAAVVNAESAAASQLKAFIAANVRSQAEYPMLAVVVNHELHELGKKHIGPAMTLRAQSVELFLDILEKGKAEGVFNTPHPPSLAASAIGAMCSRIAEWFTPEHEQTIEKIESAHVDYALNIVGFNQ</sequence>
<name>A0A927GXP4_9GAMM</name>
<dbReference type="RefSeq" id="WP_190766813.1">
    <property type="nucleotide sequence ID" value="NZ_JACXLD010000016.1"/>
</dbReference>
<feature type="domain" description="HTH tetR-type" evidence="5">
    <location>
        <begin position="28"/>
        <end position="88"/>
    </location>
</feature>
<evidence type="ECO:0000256" key="4">
    <source>
        <dbReference type="PROSITE-ProRule" id="PRU00335"/>
    </source>
</evidence>
<evidence type="ECO:0000313" key="6">
    <source>
        <dbReference type="EMBL" id="MBD2860222.1"/>
    </source>
</evidence>
<dbReference type="SUPFAM" id="SSF46689">
    <property type="entry name" value="Homeodomain-like"/>
    <property type="match status" value="1"/>
</dbReference>
<dbReference type="PROSITE" id="PS50977">
    <property type="entry name" value="HTH_TETR_2"/>
    <property type="match status" value="1"/>
</dbReference>
<dbReference type="SUPFAM" id="SSF48498">
    <property type="entry name" value="Tetracyclin repressor-like, C-terminal domain"/>
    <property type="match status" value="1"/>
</dbReference>
<proteinExistence type="predicted"/>
<dbReference type="PRINTS" id="PR00455">
    <property type="entry name" value="HTHTETR"/>
</dbReference>
<dbReference type="GO" id="GO:0003700">
    <property type="term" value="F:DNA-binding transcription factor activity"/>
    <property type="evidence" value="ECO:0007669"/>
    <property type="project" value="TreeGrafter"/>
</dbReference>
<dbReference type="InterPro" id="IPR050109">
    <property type="entry name" value="HTH-type_TetR-like_transc_reg"/>
</dbReference>
<dbReference type="InterPro" id="IPR041490">
    <property type="entry name" value="KstR2_TetR_C"/>
</dbReference>
<organism evidence="6 7">
    <name type="scientific">Spongiibacter pelagi</name>
    <dbReference type="NCBI Taxonomy" id="2760804"/>
    <lineage>
        <taxon>Bacteria</taxon>
        <taxon>Pseudomonadati</taxon>
        <taxon>Pseudomonadota</taxon>
        <taxon>Gammaproteobacteria</taxon>
        <taxon>Cellvibrionales</taxon>
        <taxon>Spongiibacteraceae</taxon>
        <taxon>Spongiibacter</taxon>
    </lineage>
</organism>
<dbReference type="InterPro" id="IPR001647">
    <property type="entry name" value="HTH_TetR"/>
</dbReference>
<evidence type="ECO:0000256" key="2">
    <source>
        <dbReference type="ARBA" id="ARBA00023125"/>
    </source>
</evidence>
<evidence type="ECO:0000259" key="5">
    <source>
        <dbReference type="PROSITE" id="PS50977"/>
    </source>
</evidence>
<keyword evidence="2 4" id="KW-0238">DNA-binding</keyword>
<evidence type="ECO:0000313" key="7">
    <source>
        <dbReference type="Proteomes" id="UP000610558"/>
    </source>
</evidence>
<dbReference type="Proteomes" id="UP000610558">
    <property type="component" value="Unassembled WGS sequence"/>
</dbReference>
<dbReference type="AlphaFoldDB" id="A0A927GXP4"/>
<dbReference type="InterPro" id="IPR036271">
    <property type="entry name" value="Tet_transcr_reg_TetR-rel_C_sf"/>
</dbReference>
<keyword evidence="1" id="KW-0805">Transcription regulation</keyword>
<dbReference type="Pfam" id="PF00440">
    <property type="entry name" value="TetR_N"/>
    <property type="match status" value="1"/>
</dbReference>
<dbReference type="InterPro" id="IPR009057">
    <property type="entry name" value="Homeodomain-like_sf"/>
</dbReference>
<dbReference type="PANTHER" id="PTHR30055">
    <property type="entry name" value="HTH-TYPE TRANSCRIPTIONAL REGULATOR RUTR"/>
    <property type="match status" value="1"/>
</dbReference>
<dbReference type="PANTHER" id="PTHR30055:SF234">
    <property type="entry name" value="HTH-TYPE TRANSCRIPTIONAL REGULATOR BETI"/>
    <property type="match status" value="1"/>
</dbReference>
<keyword evidence="3" id="KW-0804">Transcription</keyword>
<dbReference type="GO" id="GO:0000976">
    <property type="term" value="F:transcription cis-regulatory region binding"/>
    <property type="evidence" value="ECO:0007669"/>
    <property type="project" value="TreeGrafter"/>
</dbReference>
<dbReference type="EMBL" id="JACXLD010000016">
    <property type="protein sequence ID" value="MBD2860222.1"/>
    <property type="molecule type" value="Genomic_DNA"/>
</dbReference>
<gene>
    <name evidence="6" type="ORF">IB286_14570</name>
</gene>
<dbReference type="Gene3D" id="1.10.357.10">
    <property type="entry name" value="Tetracycline Repressor, domain 2"/>
    <property type="match status" value="1"/>
</dbReference>
<accession>A0A927GXP4</accession>
<protein>
    <submittedName>
        <fullName evidence="6">TetR/AcrR family transcriptional regulator</fullName>
    </submittedName>
</protein>
<keyword evidence="7" id="KW-1185">Reference proteome</keyword>